<feature type="region of interest" description="Disordered" evidence="1">
    <location>
        <begin position="94"/>
        <end position="146"/>
    </location>
</feature>
<gene>
    <name evidence="2" type="ORF">CgunFtcFv8_010831</name>
</gene>
<reference evidence="2 3" key="1">
    <citation type="journal article" date="2023" name="Mol. Biol. Evol.">
        <title>Genomics of Secondarily Temperate Adaptation in the Only Non-Antarctic Icefish.</title>
        <authorList>
            <person name="Rivera-Colon A.G."/>
            <person name="Rayamajhi N."/>
            <person name="Minhas B.F."/>
            <person name="Madrigal G."/>
            <person name="Bilyk K.T."/>
            <person name="Yoon V."/>
            <person name="Hune M."/>
            <person name="Gregory S."/>
            <person name="Cheng C.H.C."/>
            <person name="Catchen J.M."/>
        </authorList>
    </citation>
    <scope>NUCLEOTIDE SEQUENCE [LARGE SCALE GENOMIC DNA]</scope>
    <source>
        <tissue evidence="2">White muscle</tissue>
    </source>
</reference>
<comment type="caution">
    <text evidence="2">The sequence shown here is derived from an EMBL/GenBank/DDBJ whole genome shotgun (WGS) entry which is preliminary data.</text>
</comment>
<sequence length="146" mass="15673">MSKWDPGARNGRYQKCDPLHTPHKSQVSYSKHISEGLSVQIHPDILWTSSLNTPPAEPSTLILTKADESPCPVGVSAEQDVVFVRKLFPSLSNPSKVEVVSPKNNGIPSVAQGVVSPEAGLDPESHHSPQSSLNLSDSGLETEATR</sequence>
<name>A0AAN8DVQ7_CHAGU</name>
<organism evidence="2 3">
    <name type="scientific">Champsocephalus gunnari</name>
    <name type="common">Mackerel icefish</name>
    <dbReference type="NCBI Taxonomy" id="52237"/>
    <lineage>
        <taxon>Eukaryota</taxon>
        <taxon>Metazoa</taxon>
        <taxon>Chordata</taxon>
        <taxon>Craniata</taxon>
        <taxon>Vertebrata</taxon>
        <taxon>Euteleostomi</taxon>
        <taxon>Actinopterygii</taxon>
        <taxon>Neopterygii</taxon>
        <taxon>Teleostei</taxon>
        <taxon>Neoteleostei</taxon>
        <taxon>Acanthomorphata</taxon>
        <taxon>Eupercaria</taxon>
        <taxon>Perciformes</taxon>
        <taxon>Notothenioidei</taxon>
        <taxon>Channichthyidae</taxon>
        <taxon>Champsocephalus</taxon>
    </lineage>
</organism>
<dbReference type="Proteomes" id="UP001331515">
    <property type="component" value="Unassembled WGS sequence"/>
</dbReference>
<feature type="region of interest" description="Disordered" evidence="1">
    <location>
        <begin position="1"/>
        <end position="28"/>
    </location>
</feature>
<evidence type="ECO:0000256" key="1">
    <source>
        <dbReference type="SAM" id="MobiDB-lite"/>
    </source>
</evidence>
<evidence type="ECO:0000313" key="2">
    <source>
        <dbReference type="EMBL" id="KAK5929612.1"/>
    </source>
</evidence>
<dbReference type="AlphaFoldDB" id="A0AAN8DVQ7"/>
<keyword evidence="3" id="KW-1185">Reference proteome</keyword>
<protein>
    <submittedName>
        <fullName evidence="2">Uncharacterized protein</fullName>
    </submittedName>
</protein>
<accession>A0AAN8DVQ7</accession>
<evidence type="ECO:0000313" key="3">
    <source>
        <dbReference type="Proteomes" id="UP001331515"/>
    </source>
</evidence>
<dbReference type="EMBL" id="JAURVH010001517">
    <property type="protein sequence ID" value="KAK5929612.1"/>
    <property type="molecule type" value="Genomic_DNA"/>
</dbReference>
<feature type="compositionally biased region" description="Polar residues" evidence="1">
    <location>
        <begin position="128"/>
        <end position="139"/>
    </location>
</feature>
<proteinExistence type="predicted"/>